<accession>A0A0F8X8P2</accession>
<proteinExistence type="predicted"/>
<name>A0A0F8X8P2_9ZZZZ</name>
<protein>
    <submittedName>
        <fullName evidence="1">Uncharacterized protein</fullName>
    </submittedName>
</protein>
<comment type="caution">
    <text evidence="1">The sequence shown here is derived from an EMBL/GenBank/DDBJ whole genome shotgun (WGS) entry which is preliminary data.</text>
</comment>
<evidence type="ECO:0000313" key="1">
    <source>
        <dbReference type="EMBL" id="KKK65472.1"/>
    </source>
</evidence>
<feature type="non-terminal residue" evidence="1">
    <location>
        <position position="1"/>
    </location>
</feature>
<reference evidence="1" key="1">
    <citation type="journal article" date="2015" name="Nature">
        <title>Complex archaea that bridge the gap between prokaryotes and eukaryotes.</title>
        <authorList>
            <person name="Spang A."/>
            <person name="Saw J.H."/>
            <person name="Jorgensen S.L."/>
            <person name="Zaremba-Niedzwiedzka K."/>
            <person name="Martijn J."/>
            <person name="Lind A.E."/>
            <person name="van Eijk R."/>
            <person name="Schleper C."/>
            <person name="Guy L."/>
            <person name="Ettema T.J."/>
        </authorList>
    </citation>
    <scope>NUCLEOTIDE SEQUENCE</scope>
</reference>
<dbReference type="EMBL" id="LAZR01060538">
    <property type="protein sequence ID" value="KKK65472.1"/>
    <property type="molecule type" value="Genomic_DNA"/>
</dbReference>
<gene>
    <name evidence="1" type="ORF">LCGC14_2973780</name>
</gene>
<sequence length="32" mass="3861">ILADLNNEINKMKEQDELLSYIEEKKHQCSRK</sequence>
<dbReference type="AlphaFoldDB" id="A0A0F8X8P2"/>
<organism evidence="1">
    <name type="scientific">marine sediment metagenome</name>
    <dbReference type="NCBI Taxonomy" id="412755"/>
    <lineage>
        <taxon>unclassified sequences</taxon>
        <taxon>metagenomes</taxon>
        <taxon>ecological metagenomes</taxon>
    </lineage>
</organism>